<evidence type="ECO:0000313" key="3">
    <source>
        <dbReference type="EMBL" id="CAA7265393.1"/>
    </source>
</evidence>
<feature type="region of interest" description="Disordered" evidence="2">
    <location>
        <begin position="202"/>
        <end position="223"/>
    </location>
</feature>
<feature type="compositionally biased region" description="Low complexity" evidence="2">
    <location>
        <begin position="391"/>
        <end position="410"/>
    </location>
</feature>
<organism evidence="3 4">
    <name type="scientific">Cyclocybe aegerita</name>
    <name type="common">Black poplar mushroom</name>
    <name type="synonym">Agrocybe aegerita</name>
    <dbReference type="NCBI Taxonomy" id="1973307"/>
    <lineage>
        <taxon>Eukaryota</taxon>
        <taxon>Fungi</taxon>
        <taxon>Dikarya</taxon>
        <taxon>Basidiomycota</taxon>
        <taxon>Agaricomycotina</taxon>
        <taxon>Agaricomycetes</taxon>
        <taxon>Agaricomycetidae</taxon>
        <taxon>Agaricales</taxon>
        <taxon>Agaricineae</taxon>
        <taxon>Bolbitiaceae</taxon>
        <taxon>Cyclocybe</taxon>
    </lineage>
</organism>
<feature type="region of interest" description="Disordered" evidence="2">
    <location>
        <begin position="282"/>
        <end position="305"/>
    </location>
</feature>
<comment type="similarity">
    <text evidence="1">Belongs to the SIP5 family.</text>
</comment>
<accession>A0A8S0XL88</accession>
<comment type="caution">
    <text evidence="3">The sequence shown here is derived from an EMBL/GenBank/DDBJ whole genome shotgun (WGS) entry which is preliminary data.</text>
</comment>
<protein>
    <recommendedName>
        <fullName evidence="5">RING-type domain-containing protein</fullName>
    </recommendedName>
</protein>
<dbReference type="EMBL" id="CACVBS010000048">
    <property type="protein sequence ID" value="CAA7265393.1"/>
    <property type="molecule type" value="Genomic_DNA"/>
</dbReference>
<sequence length="659" mass="69646">MGNSSSSSGRGHHDDTVDYGSLVPQGVYTGPRDWNQPVVSQLIVARRLAPFYRPLEDYDDSWDDDQILAARKELPDPDSADTVTRIEATAMASSSSKSKRPGSLKEPVKPEAQVYRGAVECPICFLYYPPNINHSRCCDQAICTECFVQIKRNEPTATHLVSEYAACPYCVQENFGVVYTPPPWRAGLGSDGANGIWSEQREPAAVPTHKRRQKSFGADSPEVVTTDQIRPDWEAKLEAVRAAVARRANRRIIMRQVGDRLIPVGITSGRVHTLSPEEAAAAGAAVEGSSGRRGRRRGQQNGAFDQYVGMSGQDLEELMLMEAMRLSLLDHEEYQRKEAEEKKKREAAEAAAAAGEGSDRAPAVPAEAECTDHSAPGPGPSTLEARATLHPSSSSNLSTPPSSHSRSPSPAAQRHNKVDSQDSLSPGRKSWSFSRSRTPPPPPNPVPNLPLSEDNQAAWRNRSAGPPAFSTLSAALTSTSTAAAVLGTAERGSSRSVTPEPVPASSTTSSSTSAAPPAAAGAQNTADVPIPTITVVNNDPRNGGRATPGGVAQPASSQSSEDSADSSLSSPPLPPLPTELARWAAPGSSEASGALVTSSGSGEQSGQTGYGQFPSSPESSPELVDLHEHLLAHSDSGSSTKVDDDGRAGAATYVPEMTR</sequence>
<evidence type="ECO:0000256" key="2">
    <source>
        <dbReference type="SAM" id="MobiDB-lite"/>
    </source>
</evidence>
<dbReference type="PANTHER" id="PTHR31315">
    <property type="entry name" value="PROTEIN SIP5"/>
    <property type="match status" value="1"/>
</dbReference>
<evidence type="ECO:0000256" key="1">
    <source>
        <dbReference type="ARBA" id="ARBA00010402"/>
    </source>
</evidence>
<feature type="compositionally biased region" description="Low complexity" evidence="2">
    <location>
        <begin position="503"/>
        <end position="520"/>
    </location>
</feature>
<evidence type="ECO:0008006" key="5">
    <source>
        <dbReference type="Google" id="ProtNLM"/>
    </source>
</evidence>
<feature type="compositionally biased region" description="Low complexity" evidence="2">
    <location>
        <begin position="552"/>
        <end position="570"/>
    </location>
</feature>
<feature type="compositionally biased region" description="Basic and acidic residues" evidence="2">
    <location>
        <begin position="337"/>
        <end position="348"/>
    </location>
</feature>
<dbReference type="AlphaFoldDB" id="A0A8S0XL88"/>
<gene>
    <name evidence="3" type="ORF">AAE3_LOCUS7666</name>
</gene>
<dbReference type="CDD" id="cd24139">
    <property type="entry name" value="SIP5-like"/>
    <property type="match status" value="1"/>
</dbReference>
<name>A0A8S0XL88_CYCAE</name>
<dbReference type="GO" id="GO:0005737">
    <property type="term" value="C:cytoplasm"/>
    <property type="evidence" value="ECO:0007669"/>
    <property type="project" value="TreeGrafter"/>
</dbReference>
<feature type="region of interest" description="Disordered" evidence="2">
    <location>
        <begin position="337"/>
        <end position="472"/>
    </location>
</feature>
<feature type="compositionally biased region" description="Pro residues" evidence="2">
    <location>
        <begin position="438"/>
        <end position="448"/>
    </location>
</feature>
<feature type="compositionally biased region" description="Low complexity" evidence="2">
    <location>
        <begin position="598"/>
        <end position="612"/>
    </location>
</feature>
<dbReference type="OrthoDB" id="21471at2759"/>
<feature type="region of interest" description="Disordered" evidence="2">
    <location>
        <begin position="485"/>
        <end position="659"/>
    </location>
</feature>
<feature type="region of interest" description="Disordered" evidence="2">
    <location>
        <begin position="1"/>
        <end position="30"/>
    </location>
</feature>
<dbReference type="PANTHER" id="PTHR31315:SF1">
    <property type="entry name" value="PROTEIN SIP5"/>
    <property type="match status" value="1"/>
</dbReference>
<dbReference type="InterPro" id="IPR039301">
    <property type="entry name" value="Sip5/DA2"/>
</dbReference>
<dbReference type="Proteomes" id="UP000467700">
    <property type="component" value="Unassembled WGS sequence"/>
</dbReference>
<proteinExistence type="inferred from homology"/>
<reference evidence="3 4" key="1">
    <citation type="submission" date="2020-01" db="EMBL/GenBank/DDBJ databases">
        <authorList>
            <person name="Gupta K D."/>
        </authorList>
    </citation>
    <scope>NUCLEOTIDE SEQUENCE [LARGE SCALE GENOMIC DNA]</scope>
</reference>
<evidence type="ECO:0000313" key="4">
    <source>
        <dbReference type="Proteomes" id="UP000467700"/>
    </source>
</evidence>
<keyword evidence="4" id="KW-1185">Reference proteome</keyword>